<keyword evidence="2" id="KW-1185">Reference proteome</keyword>
<dbReference type="RefSeq" id="WP_306889615.1">
    <property type="nucleotide sequence ID" value="NZ_JAUSVR010000004.1"/>
</dbReference>
<accession>A0ABU0LQH5</accession>
<name>A0ABU0LQH5_9HYPH</name>
<gene>
    <name evidence="1" type="ORF">QOZ99_001788</name>
</gene>
<protein>
    <submittedName>
        <fullName evidence="1">Uncharacterized protein</fullName>
    </submittedName>
</protein>
<evidence type="ECO:0000313" key="1">
    <source>
        <dbReference type="EMBL" id="MDQ0510900.1"/>
    </source>
</evidence>
<evidence type="ECO:0000313" key="2">
    <source>
        <dbReference type="Proteomes" id="UP001235094"/>
    </source>
</evidence>
<comment type="caution">
    <text evidence="1">The sequence shown here is derived from an EMBL/GenBank/DDBJ whole genome shotgun (WGS) entry which is preliminary data.</text>
</comment>
<dbReference type="EMBL" id="JAUSVR010000004">
    <property type="protein sequence ID" value="MDQ0510900.1"/>
    <property type="molecule type" value="Genomic_DNA"/>
</dbReference>
<dbReference type="Proteomes" id="UP001235094">
    <property type="component" value="Unassembled WGS sequence"/>
</dbReference>
<reference evidence="1 2" key="1">
    <citation type="submission" date="2023-07" db="EMBL/GenBank/DDBJ databases">
        <title>Genomic Encyclopedia of Type Strains, Phase IV (KMG-IV): sequencing the most valuable type-strain genomes for metagenomic binning, comparative biology and taxonomic classification.</title>
        <authorList>
            <person name="Goeker M."/>
        </authorList>
    </citation>
    <scope>NUCLEOTIDE SEQUENCE [LARGE SCALE GENOMIC DNA]</scope>
    <source>
        <strain evidence="1 2">DSM 15561</strain>
    </source>
</reference>
<sequence>MTKLERKCRAAVADSRQRILRTARRQRIAAKHVALSDAFIYA</sequence>
<proteinExistence type="predicted"/>
<organism evidence="1 2">
    <name type="scientific">Ancylobacter amanitiformis</name>
    <dbReference type="NCBI Taxonomy" id="217069"/>
    <lineage>
        <taxon>Bacteria</taxon>
        <taxon>Pseudomonadati</taxon>
        <taxon>Pseudomonadota</taxon>
        <taxon>Alphaproteobacteria</taxon>
        <taxon>Hyphomicrobiales</taxon>
        <taxon>Xanthobacteraceae</taxon>
        <taxon>Ancylobacter</taxon>
    </lineage>
</organism>